<keyword evidence="10" id="KW-1185">Reference proteome</keyword>
<dbReference type="eggNOG" id="ENOG502QRYG">
    <property type="taxonomic scope" value="Eukaryota"/>
</dbReference>
<name>V9F9F6_PHYNI</name>
<dbReference type="InterPro" id="IPR052599">
    <property type="entry name" value="SLC43A_AATransporter"/>
</dbReference>
<feature type="transmembrane region" description="Helical" evidence="8">
    <location>
        <begin position="383"/>
        <end position="402"/>
    </location>
</feature>
<comment type="similarity">
    <text evidence="2">Belongs to the SLC43A transporter (TC 2.A.1.44) family.</text>
</comment>
<dbReference type="AlphaFoldDB" id="V9F9F6"/>
<accession>V9F9F6</accession>
<feature type="transmembrane region" description="Helical" evidence="8">
    <location>
        <begin position="95"/>
        <end position="115"/>
    </location>
</feature>
<dbReference type="GO" id="GO:0016020">
    <property type="term" value="C:membrane"/>
    <property type="evidence" value="ECO:0007669"/>
    <property type="project" value="UniProtKB-SubCell"/>
</dbReference>
<dbReference type="Proteomes" id="UP000018721">
    <property type="component" value="Unassembled WGS sequence"/>
</dbReference>
<dbReference type="InterPro" id="IPR036259">
    <property type="entry name" value="MFS_trans_sf"/>
</dbReference>
<feature type="non-terminal residue" evidence="9">
    <location>
        <position position="1"/>
    </location>
</feature>
<evidence type="ECO:0000256" key="3">
    <source>
        <dbReference type="ARBA" id="ARBA00022448"/>
    </source>
</evidence>
<feature type="transmembrane region" description="Helical" evidence="8">
    <location>
        <begin position="315"/>
        <end position="335"/>
    </location>
</feature>
<dbReference type="Gene3D" id="1.20.1250.20">
    <property type="entry name" value="MFS general substrate transporter like domains"/>
    <property type="match status" value="1"/>
</dbReference>
<dbReference type="PANTHER" id="PTHR20772">
    <property type="entry name" value="PROTEIN FMP42"/>
    <property type="match status" value="1"/>
</dbReference>
<feature type="transmembrane region" description="Helical" evidence="8">
    <location>
        <begin position="355"/>
        <end position="374"/>
    </location>
</feature>
<reference evidence="9 10" key="1">
    <citation type="submission" date="2013-11" db="EMBL/GenBank/DDBJ databases">
        <title>The Genome Sequence of Phytophthora parasitica P1569.</title>
        <authorList>
            <consortium name="The Broad Institute Genomics Platform"/>
            <person name="Russ C."/>
            <person name="Tyler B."/>
            <person name="Panabieres F."/>
            <person name="Shan W."/>
            <person name="Tripathy S."/>
            <person name="Grunwald N."/>
            <person name="Machado M."/>
            <person name="Johnson C.S."/>
            <person name="Arredondo F."/>
            <person name="Hong C."/>
            <person name="Coffey M."/>
            <person name="Young S.K."/>
            <person name="Zeng Q."/>
            <person name="Gargeya S."/>
            <person name="Fitzgerald M."/>
            <person name="Abouelleil A."/>
            <person name="Alvarado L."/>
            <person name="Chapman S.B."/>
            <person name="Gainer-Dewar J."/>
            <person name="Goldberg J."/>
            <person name="Griggs A."/>
            <person name="Gujja S."/>
            <person name="Hansen M."/>
            <person name="Howarth C."/>
            <person name="Imamovic A."/>
            <person name="Ireland A."/>
            <person name="Larimer J."/>
            <person name="McCowan C."/>
            <person name="Murphy C."/>
            <person name="Pearson M."/>
            <person name="Poon T.W."/>
            <person name="Priest M."/>
            <person name="Roberts A."/>
            <person name="Saif S."/>
            <person name="Shea T."/>
            <person name="Sykes S."/>
            <person name="Wortman J."/>
            <person name="Nusbaum C."/>
            <person name="Birren B."/>
        </authorList>
    </citation>
    <scope>NUCLEOTIDE SEQUENCE [LARGE SCALE GENOMIC DNA]</scope>
    <source>
        <strain evidence="9 10">P1569</strain>
    </source>
</reference>
<protein>
    <recommendedName>
        <fullName evidence="11">Major facilitator superfamily (MFS) profile domain-containing protein</fullName>
    </recommendedName>
</protein>
<evidence type="ECO:0000313" key="10">
    <source>
        <dbReference type="Proteomes" id="UP000018721"/>
    </source>
</evidence>
<proteinExistence type="inferred from homology"/>
<organism evidence="9 10">
    <name type="scientific">Phytophthora nicotianae P1569</name>
    <dbReference type="NCBI Taxonomy" id="1317065"/>
    <lineage>
        <taxon>Eukaryota</taxon>
        <taxon>Sar</taxon>
        <taxon>Stramenopiles</taxon>
        <taxon>Oomycota</taxon>
        <taxon>Peronosporomycetes</taxon>
        <taxon>Peronosporales</taxon>
        <taxon>Peronosporaceae</taxon>
        <taxon>Phytophthora</taxon>
    </lineage>
</organism>
<sequence>AWFRASPLPTIIIFAAHCARASMASSFSVYARPRRIAPRRIALVVAVCVSDLLLTGLVFGWAPLLLLLQEEGQYHELCADPSEPTCVAQENRLNLIFAVASVAMNAGALPVGLFLDRVGPRVTIVVAAIIEVSGLSMLAIADSQTFDVFVPAYVLIAFGGCITMMASFPASFLIMRYQTAILAAISCLFDGSSVMFLVLYAAHEQFGWTRRQLLLGLAVMSAGVYLLLIFLWGLNEKSLRPKRKPGVNNNGVIVSTPQHEQLLNGQASDSAYGSVEVPQNTPTRIPSTPTMGKEDDAAFRLVDIDLRKQMKSLEFAYIVVYAAVQVLRATIYIGTANKLLENYGDREHGYLYTKIFSFILPMGFLFVPSIDYLVETRGLSKALLFTNVLGVLYNVIELVPVLPLQCLAFFLFTAFRAFLYAIISAFTAKTFGLKNMGSLMGIIFSIGSVISLAEYPAVYISNVLFRGDLTVLNVISLLSCMLMIPLTMYLRKYEHDREEKRRAEIALETGVAHNHCERETYSSLMDTPTLGVTYLRSPGNAPHNDPFSPE</sequence>
<feature type="transmembrane region" description="Helical" evidence="8">
    <location>
        <begin position="213"/>
        <end position="234"/>
    </location>
</feature>
<evidence type="ECO:0000256" key="8">
    <source>
        <dbReference type="SAM" id="Phobius"/>
    </source>
</evidence>
<dbReference type="GO" id="GO:0006865">
    <property type="term" value="P:amino acid transport"/>
    <property type="evidence" value="ECO:0007669"/>
    <property type="project" value="UniProtKB-KW"/>
</dbReference>
<dbReference type="OrthoDB" id="330047at2759"/>
<evidence type="ECO:0000256" key="7">
    <source>
        <dbReference type="ARBA" id="ARBA00023136"/>
    </source>
</evidence>
<dbReference type="PANTHER" id="PTHR20772:SF2">
    <property type="entry name" value="PROTEIN FMP42"/>
    <property type="match status" value="1"/>
</dbReference>
<feature type="transmembrane region" description="Helical" evidence="8">
    <location>
        <begin position="408"/>
        <end position="427"/>
    </location>
</feature>
<feature type="transmembrane region" description="Helical" evidence="8">
    <location>
        <begin position="153"/>
        <end position="174"/>
    </location>
</feature>
<feature type="transmembrane region" description="Helical" evidence="8">
    <location>
        <begin position="6"/>
        <end position="29"/>
    </location>
</feature>
<comment type="caution">
    <text evidence="9">The sequence shown here is derived from an EMBL/GenBank/DDBJ whole genome shotgun (WGS) entry which is preliminary data.</text>
</comment>
<feature type="transmembrane region" description="Helical" evidence="8">
    <location>
        <begin position="122"/>
        <end position="141"/>
    </location>
</feature>
<dbReference type="SUPFAM" id="SSF103473">
    <property type="entry name" value="MFS general substrate transporter"/>
    <property type="match status" value="1"/>
</dbReference>
<feature type="transmembrane region" description="Helical" evidence="8">
    <location>
        <begin position="41"/>
        <end position="62"/>
    </location>
</feature>
<gene>
    <name evidence="9" type="ORF">F443_07764</name>
</gene>
<evidence type="ECO:0000256" key="5">
    <source>
        <dbReference type="ARBA" id="ARBA00022970"/>
    </source>
</evidence>
<feature type="transmembrane region" description="Helical" evidence="8">
    <location>
        <begin position="439"/>
        <end position="458"/>
    </location>
</feature>
<evidence type="ECO:0000313" key="9">
    <source>
        <dbReference type="EMBL" id="ETI48134.1"/>
    </source>
</evidence>
<keyword evidence="3" id="KW-0813">Transport</keyword>
<keyword evidence="4 8" id="KW-0812">Transmembrane</keyword>
<feature type="transmembrane region" description="Helical" evidence="8">
    <location>
        <begin position="181"/>
        <end position="201"/>
    </location>
</feature>
<evidence type="ECO:0000256" key="2">
    <source>
        <dbReference type="ARBA" id="ARBA00006595"/>
    </source>
</evidence>
<feature type="transmembrane region" description="Helical" evidence="8">
    <location>
        <begin position="470"/>
        <end position="490"/>
    </location>
</feature>
<dbReference type="HOGENOM" id="CLU_042366_0_0_1"/>
<evidence type="ECO:0000256" key="1">
    <source>
        <dbReference type="ARBA" id="ARBA00004141"/>
    </source>
</evidence>
<keyword evidence="6 8" id="KW-1133">Transmembrane helix</keyword>
<keyword evidence="5" id="KW-0029">Amino-acid transport</keyword>
<keyword evidence="7 8" id="KW-0472">Membrane</keyword>
<dbReference type="EMBL" id="ANIZ01001352">
    <property type="protein sequence ID" value="ETI48134.1"/>
    <property type="molecule type" value="Genomic_DNA"/>
</dbReference>
<evidence type="ECO:0000256" key="6">
    <source>
        <dbReference type="ARBA" id="ARBA00022989"/>
    </source>
</evidence>
<evidence type="ECO:0008006" key="11">
    <source>
        <dbReference type="Google" id="ProtNLM"/>
    </source>
</evidence>
<comment type="subcellular location">
    <subcellularLocation>
        <location evidence="1">Membrane</location>
        <topology evidence="1">Multi-pass membrane protein</topology>
    </subcellularLocation>
</comment>
<evidence type="ECO:0000256" key="4">
    <source>
        <dbReference type="ARBA" id="ARBA00022692"/>
    </source>
</evidence>